<dbReference type="InterPro" id="IPR011050">
    <property type="entry name" value="Pectin_lyase_fold/virulence"/>
</dbReference>
<dbReference type="NCBIfam" id="TIGR04183">
    <property type="entry name" value="Por_Secre_tail"/>
    <property type="match status" value="1"/>
</dbReference>
<dbReference type="SMART" id="SM00710">
    <property type="entry name" value="PbH1"/>
    <property type="match status" value="8"/>
</dbReference>
<feature type="domain" description="Secretion system C-terminal sorting" evidence="2">
    <location>
        <begin position="939"/>
        <end position="1003"/>
    </location>
</feature>
<dbReference type="Gene3D" id="2.160.20.10">
    <property type="entry name" value="Single-stranded right-handed beta-helix, Pectin lyase-like"/>
    <property type="match status" value="1"/>
</dbReference>
<gene>
    <name evidence="3" type="ORF">H8B15_11860</name>
</gene>
<feature type="signal peptide" evidence="1">
    <location>
        <begin position="1"/>
        <end position="19"/>
    </location>
</feature>
<accession>A0ABR7MKP3</accession>
<dbReference type="InterPro" id="IPR013783">
    <property type="entry name" value="Ig-like_fold"/>
</dbReference>
<keyword evidence="4" id="KW-1185">Reference proteome</keyword>
<protein>
    <submittedName>
        <fullName evidence="3">T9SS type A sorting domain-containing protein</fullName>
    </submittedName>
</protein>
<evidence type="ECO:0000313" key="3">
    <source>
        <dbReference type="EMBL" id="MBC6611625.1"/>
    </source>
</evidence>
<evidence type="ECO:0000256" key="1">
    <source>
        <dbReference type="SAM" id="SignalP"/>
    </source>
</evidence>
<name>A0ABR7MKP3_9BACT</name>
<evidence type="ECO:0000313" key="4">
    <source>
        <dbReference type="Proteomes" id="UP000622017"/>
    </source>
</evidence>
<dbReference type="Gene3D" id="2.60.40.10">
    <property type="entry name" value="Immunoglobulins"/>
    <property type="match status" value="1"/>
</dbReference>
<feature type="chain" id="PRO_5045714846" evidence="1">
    <location>
        <begin position="20"/>
        <end position="1015"/>
    </location>
</feature>
<keyword evidence="1" id="KW-0732">Signal</keyword>
<dbReference type="SUPFAM" id="SSF51126">
    <property type="entry name" value="Pectin lyase-like"/>
    <property type="match status" value="2"/>
</dbReference>
<dbReference type="Pfam" id="PF18962">
    <property type="entry name" value="Por_Secre_tail"/>
    <property type="match status" value="1"/>
</dbReference>
<evidence type="ECO:0000259" key="2">
    <source>
        <dbReference type="Pfam" id="PF18962"/>
    </source>
</evidence>
<comment type="caution">
    <text evidence="3">The sequence shown here is derived from an EMBL/GenBank/DDBJ whole genome shotgun (WGS) entry which is preliminary data.</text>
</comment>
<dbReference type="RefSeq" id="WP_187319905.1">
    <property type="nucleotide sequence ID" value="NZ_JACSCY010000008.1"/>
</dbReference>
<sequence length="1015" mass="105735">MKHFLPIPTLLLISGLSVATKPTAGQQTTPTALYVNDAATSNDLYTQAAGSDLTGDGTAAAPFATVGRALQVALAGTTVYVDAGTYTERIVLHKTVHLRGAGTATNRPDGATIFNAGLPQSGARSHEVGLLLTAPGGTAAAPLVIAGLTIQAYDLGIETDGSARANVVLEDVEILDQRQYGIFWNSLGGADNLTFRRVHIARTAVDPADVRTNYNGSSSPAGRGLFIVNGTKRQILIEGGVYEQNRRAGIDINDGSVSDLLIRDALFSQNGGGAIALLGAGGLRDAAGNFLTPAALIERNIIRNNGSNGMELKSVTGNGQASGPGSFVVRENVITRLTTRPNPLPDGLPEDIPTSLLDDNAAIAFIDRDRGVIQAGGGVTGDLVTGGAYLANNTLEGYIASEQQSNLSSGINGFGIVLEGSHNRVIGNQITQCQIGIQVQERPTNSTGVGTPFFDINRNTQLPTLDNLIQDNKLENCTQALVAVNLSTPVAAPLNWLGSTEVSQLYGPDKQNGLVATISRNGNTFTREAPTSAAGRIAYSPFLHSNQDAATDAGFQGDRSYLHVDGASPAIVPGASLQQGVEFLPANGTLSAMAGTYDEALTVTKPFTLTATGSSTLRDLTINLTAGNALTLGAPFSLSGNLTLTSGHVVTTSTNLLSLLATAMATAGNATSYVDGPLRKIGNQAFVFPVGKNGQWARVGISAPSAASAGFTAEYQAPQATSTTTNVTLAAPLHNISAIDTWQLTQDGGASENVRVQLFWENAFRSGIDAFTNDLQVARYDGNTWVSAGHGKLSGDLMAGAVTAADAVSPFGTFTLGSLSADANPLITELAALKATEVQPNVVQLDWTTSDAVAVQGFDIERSYDQQSWQKIGAVASRPATPQRAYTYQDRPDRTNVTAYYRLQQVLSSGTRVSTPAAVNLTSVTLPTKAAVASTAFSLYPNPATRHVQVALPSTATGTVTLTLFDLTGRTVLTQTLPAKSGVTLPLPASLTAGTYMVRVHGQGFADSVVRLVKQ</sequence>
<proteinExistence type="predicted"/>
<dbReference type="InterPro" id="IPR026444">
    <property type="entry name" value="Secre_tail"/>
</dbReference>
<reference evidence="3 4" key="1">
    <citation type="submission" date="2020-08" db="EMBL/GenBank/DDBJ databases">
        <title>Hymenobacter sp.</title>
        <authorList>
            <person name="Kim M.K."/>
        </authorList>
    </citation>
    <scope>NUCLEOTIDE SEQUENCE [LARGE SCALE GENOMIC DNA]</scope>
    <source>
        <strain evidence="3 4">BT507</strain>
    </source>
</reference>
<dbReference type="InterPro" id="IPR006626">
    <property type="entry name" value="PbH1"/>
</dbReference>
<dbReference type="InterPro" id="IPR012334">
    <property type="entry name" value="Pectin_lyas_fold"/>
</dbReference>
<dbReference type="EMBL" id="JACSCY010000008">
    <property type="protein sequence ID" value="MBC6611625.1"/>
    <property type="molecule type" value="Genomic_DNA"/>
</dbReference>
<dbReference type="Proteomes" id="UP000622017">
    <property type="component" value="Unassembled WGS sequence"/>
</dbReference>
<organism evidence="3 4">
    <name type="scientific">Hymenobacter citatus</name>
    <dbReference type="NCBI Taxonomy" id="2763506"/>
    <lineage>
        <taxon>Bacteria</taxon>
        <taxon>Pseudomonadati</taxon>
        <taxon>Bacteroidota</taxon>
        <taxon>Cytophagia</taxon>
        <taxon>Cytophagales</taxon>
        <taxon>Hymenobacteraceae</taxon>
        <taxon>Hymenobacter</taxon>
    </lineage>
</organism>